<dbReference type="NCBIfam" id="TIGR00055">
    <property type="entry name" value="uppS"/>
    <property type="match status" value="1"/>
</dbReference>
<evidence type="ECO:0000256" key="10">
    <source>
        <dbReference type="ARBA" id="ARBA00058504"/>
    </source>
</evidence>
<dbReference type="Gene3D" id="3.40.1180.10">
    <property type="entry name" value="Decaprenyl diphosphate synthase-like"/>
    <property type="match status" value="1"/>
</dbReference>
<comment type="function">
    <text evidence="10">With NUS1, forms the dehydrodolichyl diphosphate synthase (DDS) complex, an essential component of the dolichol monophosphate (Dol-P) biosynthetic machinery. Adds multiple copies of isopentenyl pyrophosphate (IPP) to farnesyl pyrophosphate (FPP) to produce dehydrodolichyl diphosphate (Dedol-PP), a precursor of dolichol which is utilized as a sugar carrier in protein glycosylation in the endoplasmic reticulum (ER).</text>
</comment>
<keyword evidence="7" id="KW-0460">Magnesium</keyword>
<evidence type="ECO:0000256" key="7">
    <source>
        <dbReference type="ARBA" id="ARBA00022842"/>
    </source>
</evidence>
<evidence type="ECO:0000313" key="15">
    <source>
        <dbReference type="Proteomes" id="UP001187531"/>
    </source>
</evidence>
<dbReference type="GO" id="GO:0016094">
    <property type="term" value="P:polyprenol biosynthetic process"/>
    <property type="evidence" value="ECO:0007669"/>
    <property type="project" value="TreeGrafter"/>
</dbReference>
<dbReference type="Pfam" id="PF01255">
    <property type="entry name" value="Prenyltransf"/>
    <property type="match status" value="1"/>
</dbReference>
<evidence type="ECO:0000256" key="12">
    <source>
        <dbReference type="RuleBase" id="RU363018"/>
    </source>
</evidence>
<gene>
    <name evidence="14" type="ORF">QYM36_007758</name>
</gene>
<evidence type="ECO:0000256" key="5">
    <source>
        <dbReference type="ARBA" id="ARBA00022679"/>
    </source>
</evidence>
<keyword evidence="6" id="KW-0256">Endoplasmic reticulum</keyword>
<evidence type="ECO:0000256" key="13">
    <source>
        <dbReference type="SAM" id="Coils"/>
    </source>
</evidence>
<dbReference type="CDD" id="cd00475">
    <property type="entry name" value="Cis_IPPS"/>
    <property type="match status" value="1"/>
</dbReference>
<comment type="subunit">
    <text evidence="11">Forms an active dehydrodolichyl diphosphate synthase complex with NUS1.</text>
</comment>
<comment type="similarity">
    <text evidence="4 12">Belongs to the UPP synthase family.</text>
</comment>
<evidence type="ECO:0000256" key="6">
    <source>
        <dbReference type="ARBA" id="ARBA00022824"/>
    </source>
</evidence>
<evidence type="ECO:0000256" key="2">
    <source>
        <dbReference type="ARBA" id="ARBA00004406"/>
    </source>
</evidence>
<keyword evidence="8" id="KW-0472">Membrane</keyword>
<dbReference type="HAMAP" id="MF_01139">
    <property type="entry name" value="ISPT"/>
    <property type="match status" value="1"/>
</dbReference>
<dbReference type="AlphaFoldDB" id="A0AA88ID19"/>
<protein>
    <recommendedName>
        <fullName evidence="12">Alkyl transferase</fullName>
        <ecNumber evidence="12">2.5.1.-</ecNumber>
    </recommendedName>
</protein>
<dbReference type="SUPFAM" id="SSF64005">
    <property type="entry name" value="Undecaprenyl diphosphate synthase"/>
    <property type="match status" value="1"/>
</dbReference>
<dbReference type="PANTHER" id="PTHR10291:SF43">
    <property type="entry name" value="DEHYDRODOLICHYL DIPHOSPHATE SYNTHASE COMPLEX SUBUNIT DHDDS"/>
    <property type="match status" value="1"/>
</dbReference>
<dbReference type="GO" id="GO:1904423">
    <property type="term" value="C:dehydrodolichyl diphosphate synthase complex"/>
    <property type="evidence" value="ECO:0007669"/>
    <property type="project" value="TreeGrafter"/>
</dbReference>
<dbReference type="GO" id="GO:0045547">
    <property type="term" value="F:ditrans,polycis-polyprenyl diphosphate synthase [(2E,6E)-farnesyl diphosphate specific] activity"/>
    <property type="evidence" value="ECO:0007669"/>
    <property type="project" value="UniProtKB-EC"/>
</dbReference>
<dbReference type="GO" id="GO:0005789">
    <property type="term" value="C:endoplasmic reticulum membrane"/>
    <property type="evidence" value="ECO:0007669"/>
    <property type="project" value="UniProtKB-SubCell"/>
</dbReference>
<proteinExistence type="inferred from homology"/>
<reference evidence="14" key="1">
    <citation type="submission" date="2023-07" db="EMBL/GenBank/DDBJ databases">
        <title>Chromosome-level genome assembly of Artemia franciscana.</title>
        <authorList>
            <person name="Jo E."/>
        </authorList>
    </citation>
    <scope>NUCLEOTIDE SEQUENCE</scope>
    <source>
        <tissue evidence="14">Whole body</tissue>
    </source>
</reference>
<keyword evidence="15" id="KW-1185">Reference proteome</keyword>
<name>A0AA88ID19_ARTSF</name>
<accession>A0AA88ID19</accession>
<comment type="catalytic activity">
    <reaction evidence="9">
        <text>n isopentenyl diphosphate + (2E,6E)-farnesyl diphosphate = a di-trans,poly-cis-polyprenyl diphosphate + n diphosphate</text>
        <dbReference type="Rhea" id="RHEA:53008"/>
        <dbReference type="Rhea" id="RHEA-COMP:19494"/>
        <dbReference type="ChEBI" id="CHEBI:33019"/>
        <dbReference type="ChEBI" id="CHEBI:128769"/>
        <dbReference type="ChEBI" id="CHEBI:136960"/>
        <dbReference type="ChEBI" id="CHEBI:175763"/>
        <dbReference type="EC" id="2.5.1.87"/>
    </reaction>
</comment>
<evidence type="ECO:0000256" key="1">
    <source>
        <dbReference type="ARBA" id="ARBA00001946"/>
    </source>
</evidence>
<keyword evidence="5 12" id="KW-0808">Transferase</keyword>
<comment type="pathway">
    <text evidence="3">Protein modification; protein glycosylation.</text>
</comment>
<dbReference type="EMBL" id="JAVRJZ010000001">
    <property type="protein sequence ID" value="KAK2727013.1"/>
    <property type="molecule type" value="Genomic_DNA"/>
</dbReference>
<comment type="cofactor">
    <cofactor evidence="1">
        <name>Mg(2+)</name>
        <dbReference type="ChEBI" id="CHEBI:18420"/>
    </cofactor>
</comment>
<dbReference type="EC" id="2.5.1.-" evidence="12"/>
<evidence type="ECO:0000256" key="11">
    <source>
        <dbReference type="ARBA" id="ARBA00064670"/>
    </source>
</evidence>
<dbReference type="FunFam" id="3.40.1180.10:FF:000002">
    <property type="entry name" value="Alkyl transferase"/>
    <property type="match status" value="1"/>
</dbReference>
<keyword evidence="13" id="KW-0175">Coiled coil</keyword>
<dbReference type="InterPro" id="IPR001441">
    <property type="entry name" value="UPP_synth-like"/>
</dbReference>
<dbReference type="Proteomes" id="UP001187531">
    <property type="component" value="Unassembled WGS sequence"/>
</dbReference>
<sequence length="300" mass="34972">MSWFEVQDLTWFQKLCIKILQCGKIPEHVAFILDGNRRYAKKLKTTVEAGHVSGFDTLSRTLDWCRHIGIKEVTVYTFSIENFKRSKEEVNELMALAKNKFEELLKEKERVKENGIRIKVIGNISLLPEDLQRLIARVDLMTAGNDRAILNIAMAYTSKEEMTHAMEEIFWGTREDLLVPSDVDDDLINQCLYTWESNHPDLLIRTSGEVRLSDFMLWQTAYSCLHFSSVLWPEFSFWELTKAILHYQVVHPTIQEAKCVASRKCRSCNQLDPQKKNRIDHFINKLREKEDLALKSIATM</sequence>
<evidence type="ECO:0000256" key="9">
    <source>
        <dbReference type="ARBA" id="ARBA00047353"/>
    </source>
</evidence>
<dbReference type="InterPro" id="IPR018520">
    <property type="entry name" value="UPP_synth-like_CS"/>
</dbReference>
<comment type="caution">
    <text evidence="14">The sequence shown here is derived from an EMBL/GenBank/DDBJ whole genome shotgun (WGS) entry which is preliminary data.</text>
</comment>
<evidence type="ECO:0000256" key="3">
    <source>
        <dbReference type="ARBA" id="ARBA00004922"/>
    </source>
</evidence>
<dbReference type="InterPro" id="IPR036424">
    <property type="entry name" value="UPP_synth-like_sf"/>
</dbReference>
<dbReference type="PROSITE" id="PS01066">
    <property type="entry name" value="UPP_SYNTHASE"/>
    <property type="match status" value="1"/>
</dbReference>
<dbReference type="PANTHER" id="PTHR10291">
    <property type="entry name" value="DEHYDRODOLICHYL DIPHOSPHATE SYNTHASE FAMILY MEMBER"/>
    <property type="match status" value="1"/>
</dbReference>
<evidence type="ECO:0000256" key="8">
    <source>
        <dbReference type="ARBA" id="ARBA00023136"/>
    </source>
</evidence>
<organism evidence="14 15">
    <name type="scientific">Artemia franciscana</name>
    <name type="common">Brine shrimp</name>
    <name type="synonym">Artemia sanfranciscana</name>
    <dbReference type="NCBI Taxonomy" id="6661"/>
    <lineage>
        <taxon>Eukaryota</taxon>
        <taxon>Metazoa</taxon>
        <taxon>Ecdysozoa</taxon>
        <taxon>Arthropoda</taxon>
        <taxon>Crustacea</taxon>
        <taxon>Branchiopoda</taxon>
        <taxon>Anostraca</taxon>
        <taxon>Artemiidae</taxon>
        <taxon>Artemia</taxon>
    </lineage>
</organism>
<evidence type="ECO:0000313" key="14">
    <source>
        <dbReference type="EMBL" id="KAK2727013.1"/>
    </source>
</evidence>
<comment type="subcellular location">
    <subcellularLocation>
        <location evidence="2">Endoplasmic reticulum membrane</location>
        <topology evidence="2">Peripheral membrane protein</topology>
    </subcellularLocation>
</comment>
<feature type="coiled-coil region" evidence="13">
    <location>
        <begin position="80"/>
        <end position="114"/>
    </location>
</feature>
<evidence type="ECO:0000256" key="4">
    <source>
        <dbReference type="ARBA" id="ARBA00005432"/>
    </source>
</evidence>